<evidence type="ECO:0000256" key="3">
    <source>
        <dbReference type="ARBA" id="ARBA00011270"/>
    </source>
</evidence>
<dbReference type="RefSeq" id="WP_031414537.1">
    <property type="nucleotide sequence ID" value="NZ_CP011075.1"/>
</dbReference>
<comment type="similarity">
    <text evidence="9 10">Belongs to the TrpA family.</text>
</comment>
<dbReference type="UniPathway" id="UPA00035">
    <property type="reaction ID" value="UER00044"/>
</dbReference>
<keyword evidence="7 9" id="KW-0456">Lyase</keyword>
<dbReference type="AlphaFoldDB" id="A0A0F7EIN8"/>
<gene>
    <name evidence="9" type="primary">trpA</name>
    <name evidence="11" type="ORF">EX87_17815</name>
</gene>
<evidence type="ECO:0000256" key="2">
    <source>
        <dbReference type="ARBA" id="ARBA00004733"/>
    </source>
</evidence>
<evidence type="ECO:0000256" key="7">
    <source>
        <dbReference type="ARBA" id="ARBA00023239"/>
    </source>
</evidence>
<feature type="active site" description="Proton acceptor" evidence="9">
    <location>
        <position position="61"/>
    </location>
</feature>
<evidence type="ECO:0000256" key="6">
    <source>
        <dbReference type="ARBA" id="ARBA00023141"/>
    </source>
</evidence>
<dbReference type="EC" id="4.2.1.20" evidence="9"/>
<dbReference type="GO" id="GO:0005829">
    <property type="term" value="C:cytosol"/>
    <property type="evidence" value="ECO:0007669"/>
    <property type="project" value="TreeGrafter"/>
</dbReference>
<organism evidence="11">
    <name type="scientific">Brevibacillus laterosporus</name>
    <name type="common">Bacillus laterosporus</name>
    <dbReference type="NCBI Taxonomy" id="1465"/>
    <lineage>
        <taxon>Bacteria</taxon>
        <taxon>Bacillati</taxon>
        <taxon>Bacillota</taxon>
        <taxon>Bacilli</taxon>
        <taxon>Bacillales</taxon>
        <taxon>Paenibacillaceae</taxon>
        <taxon>Brevibacillus</taxon>
    </lineage>
</organism>
<name>A0A0F7EIN8_BRELA</name>
<proteinExistence type="inferred from homology"/>
<comment type="catalytic activity">
    <reaction evidence="8 9">
        <text>(1S,2R)-1-C-(indol-3-yl)glycerol 3-phosphate + L-serine = D-glyceraldehyde 3-phosphate + L-tryptophan + H2O</text>
        <dbReference type="Rhea" id="RHEA:10532"/>
        <dbReference type="ChEBI" id="CHEBI:15377"/>
        <dbReference type="ChEBI" id="CHEBI:33384"/>
        <dbReference type="ChEBI" id="CHEBI:57912"/>
        <dbReference type="ChEBI" id="CHEBI:58866"/>
        <dbReference type="ChEBI" id="CHEBI:59776"/>
        <dbReference type="EC" id="4.2.1.20"/>
    </reaction>
</comment>
<accession>A0A0F7EIN8</accession>
<evidence type="ECO:0000256" key="5">
    <source>
        <dbReference type="ARBA" id="ARBA00022822"/>
    </source>
</evidence>
<dbReference type="GO" id="GO:0004834">
    <property type="term" value="F:tryptophan synthase activity"/>
    <property type="evidence" value="ECO:0007669"/>
    <property type="project" value="UniProtKB-UniRule"/>
</dbReference>
<evidence type="ECO:0000256" key="8">
    <source>
        <dbReference type="ARBA" id="ARBA00049047"/>
    </source>
</evidence>
<dbReference type="Pfam" id="PF00290">
    <property type="entry name" value="Trp_syntA"/>
    <property type="match status" value="1"/>
</dbReference>
<dbReference type="InterPro" id="IPR002028">
    <property type="entry name" value="Trp_synthase_suA"/>
</dbReference>
<comment type="function">
    <text evidence="1 9">The alpha subunit is responsible for the aldol cleavage of indoleglycerol phosphate to indole and glyceraldehyde 3-phosphate.</text>
</comment>
<reference evidence="11" key="1">
    <citation type="submission" date="2015-03" db="EMBL/GenBank/DDBJ databases">
        <title>MIGS Cultured Bacterial/Archaeal sample from Brevibacillus laterosporus.</title>
        <authorList>
            <person name="Zeng D."/>
            <person name="Zhu L."/>
            <person name="Dong G."/>
            <person name="Ye W."/>
            <person name="Ren D."/>
            <person name="Wu L."/>
            <person name="Xu J."/>
            <person name="Li G."/>
            <person name="Guo L."/>
        </authorList>
    </citation>
    <scope>NUCLEOTIDE SEQUENCE</scope>
    <source>
        <strain evidence="11">B9</strain>
        <plasmid evidence="11">unnamed1</plasmid>
    </source>
</reference>
<evidence type="ECO:0000256" key="9">
    <source>
        <dbReference type="HAMAP-Rule" id="MF_00131"/>
    </source>
</evidence>
<dbReference type="PROSITE" id="PS00167">
    <property type="entry name" value="TRP_SYNTHASE_ALPHA"/>
    <property type="match status" value="1"/>
</dbReference>
<dbReference type="EMBL" id="CP011075">
    <property type="protein sequence ID" value="AKF95474.1"/>
    <property type="molecule type" value="Genomic_DNA"/>
</dbReference>
<dbReference type="PANTHER" id="PTHR43406">
    <property type="entry name" value="TRYPTOPHAN SYNTHASE, ALPHA CHAIN"/>
    <property type="match status" value="1"/>
</dbReference>
<dbReference type="HAMAP" id="MF_00131">
    <property type="entry name" value="Trp_synth_alpha"/>
    <property type="match status" value="1"/>
</dbReference>
<keyword evidence="6 9" id="KW-0057">Aromatic amino acid biosynthesis</keyword>
<geneLocation type="plasmid" evidence="11">
    <name>unnamed1</name>
</geneLocation>
<sequence length="272" mass="29751">MQQTMTRMEELFADRTVKRFIPFITVGDPSLDVTFELVHKLIEAGADVIELGVPYSDPLADGPIIQRASQRALAQGVKLKDAIRLGERLRTSGISIPLVIFTYCNPVMQYGVERFFADLRAYGLDGAIIPDLPFEESAEAREAAKKNGIHLIQLIAPTSQERIAMIGKEADGFLYCVSSLGVTGVRDNLPLELDDLIKTARENSSIPVAVGFGISSPEQVRAVAGYADAVIVGSAIVREVEKNLEALSSEEMRNSGLERVKKFVKSLSNELK</sequence>
<dbReference type="NCBIfam" id="TIGR00262">
    <property type="entry name" value="trpA"/>
    <property type="match status" value="1"/>
</dbReference>
<dbReference type="SUPFAM" id="SSF51366">
    <property type="entry name" value="Ribulose-phoshate binding barrel"/>
    <property type="match status" value="1"/>
</dbReference>
<evidence type="ECO:0000313" key="11">
    <source>
        <dbReference type="EMBL" id="AKF95474.1"/>
    </source>
</evidence>
<protein>
    <recommendedName>
        <fullName evidence="9">Tryptophan synthase alpha chain</fullName>
        <ecNumber evidence="9">4.2.1.20</ecNumber>
    </recommendedName>
</protein>
<feature type="active site" description="Proton acceptor" evidence="9">
    <location>
        <position position="50"/>
    </location>
</feature>
<dbReference type="InterPro" id="IPR013785">
    <property type="entry name" value="Aldolase_TIM"/>
</dbReference>
<evidence type="ECO:0000256" key="1">
    <source>
        <dbReference type="ARBA" id="ARBA00003365"/>
    </source>
</evidence>
<keyword evidence="4 9" id="KW-0028">Amino-acid biosynthesis</keyword>
<dbReference type="CDD" id="cd04724">
    <property type="entry name" value="Tryptophan_synthase_alpha"/>
    <property type="match status" value="1"/>
</dbReference>
<dbReference type="Gene3D" id="3.20.20.70">
    <property type="entry name" value="Aldolase class I"/>
    <property type="match status" value="1"/>
</dbReference>
<dbReference type="PANTHER" id="PTHR43406:SF1">
    <property type="entry name" value="TRYPTOPHAN SYNTHASE ALPHA CHAIN, CHLOROPLASTIC"/>
    <property type="match status" value="1"/>
</dbReference>
<evidence type="ECO:0000256" key="10">
    <source>
        <dbReference type="RuleBase" id="RU003662"/>
    </source>
</evidence>
<dbReference type="InterPro" id="IPR011060">
    <property type="entry name" value="RibuloseP-bd_barrel"/>
</dbReference>
<comment type="pathway">
    <text evidence="2 9">Amino-acid biosynthesis; L-tryptophan biosynthesis; L-tryptophan from chorismate: step 5/5.</text>
</comment>
<keyword evidence="5 9" id="KW-0822">Tryptophan biosynthesis</keyword>
<dbReference type="InterPro" id="IPR018204">
    <property type="entry name" value="Trp_synthase_alpha_AS"/>
</dbReference>
<comment type="subunit">
    <text evidence="3 9">Tetramer of two alpha and two beta chains.</text>
</comment>
<evidence type="ECO:0000256" key="4">
    <source>
        <dbReference type="ARBA" id="ARBA00022605"/>
    </source>
</evidence>
<keyword evidence="11" id="KW-0614">Plasmid</keyword>
<dbReference type="FunFam" id="3.20.20.70:FF:000037">
    <property type="entry name" value="Tryptophan synthase alpha chain"/>
    <property type="match status" value="1"/>
</dbReference>